<keyword evidence="4" id="KW-0285">Flavoprotein</keyword>
<name>A0A395J2W9_9HELO</name>
<dbReference type="GO" id="GO:0005968">
    <property type="term" value="C:Rab-protein geranylgeranyltransferase complex"/>
    <property type="evidence" value="ECO:0007669"/>
    <property type="project" value="TreeGrafter"/>
</dbReference>
<comment type="caution">
    <text evidence="14">The sequence shown here is derived from an EMBL/GenBank/DDBJ whole genome shotgun (WGS) entry which is preliminary data.</text>
</comment>
<evidence type="ECO:0000256" key="3">
    <source>
        <dbReference type="ARBA" id="ARBA00022602"/>
    </source>
</evidence>
<evidence type="ECO:0000256" key="8">
    <source>
        <dbReference type="ARBA" id="ARBA00022737"/>
    </source>
</evidence>
<keyword evidence="9" id="KW-0862">Zinc</keyword>
<evidence type="ECO:0000256" key="6">
    <source>
        <dbReference type="ARBA" id="ARBA00022679"/>
    </source>
</evidence>
<feature type="domain" description="Prenyltransferase alpha-alpha toroid" evidence="12">
    <location>
        <begin position="168"/>
        <end position="247"/>
    </location>
</feature>
<dbReference type="Pfam" id="PF00432">
    <property type="entry name" value="Prenyltrans"/>
    <property type="match status" value="1"/>
</dbReference>
<dbReference type="InterPro" id="IPR036551">
    <property type="entry name" value="Flavin_trans-like"/>
</dbReference>
<dbReference type="Proteomes" id="UP000249056">
    <property type="component" value="Unassembled WGS sequence"/>
</dbReference>
<comment type="similarity">
    <text evidence="2">Belongs to the protein prenyltransferase subunit beta family.</text>
</comment>
<dbReference type="Pfam" id="PF02441">
    <property type="entry name" value="Flavoprotein"/>
    <property type="match status" value="1"/>
</dbReference>
<dbReference type="EMBL" id="QKRW01000005">
    <property type="protein sequence ID" value="RAL66830.1"/>
    <property type="molecule type" value="Genomic_DNA"/>
</dbReference>
<evidence type="ECO:0000256" key="1">
    <source>
        <dbReference type="ARBA" id="ARBA00001947"/>
    </source>
</evidence>
<sequence>MMFNNENASRLNVETHLIISQWAEATIKYETDYTPANVRALADHVHSNRDQAAPISSGSFHADGMIILPCSMKTLAAVNAGYCDDLISRAADVMLKERRRLVLAIRETPLSEIHLRNMLDVTRAGAIICPANASVLYKPDSIDDLVDQMIGRMLDLFDVDTVSTPAKIELEYWHTEHLRLNGLYWGLTALHLLGRPDALPRRETIDFVLNCQHESGGFGAAPGHDAHLLYTVSAVQILVMVDAVEDLEKNLDGKGKDFSWEIPCGSTK</sequence>
<dbReference type="SUPFAM" id="SSF48239">
    <property type="entry name" value="Terpenoid cyclases/Protein prenyltransferases"/>
    <property type="match status" value="1"/>
</dbReference>
<evidence type="ECO:0000256" key="5">
    <source>
        <dbReference type="ARBA" id="ARBA00022643"/>
    </source>
</evidence>
<dbReference type="NCBIfam" id="TIGR00421">
    <property type="entry name" value="ubiX_pad"/>
    <property type="match status" value="1"/>
</dbReference>
<dbReference type="OrthoDB" id="5126881at2759"/>
<keyword evidence="7" id="KW-0479">Metal-binding</keyword>
<dbReference type="PANTHER" id="PTHR11774:SF11">
    <property type="entry name" value="GERANYLGERANYL TRANSFERASE TYPE-2 SUBUNIT BETA"/>
    <property type="match status" value="1"/>
</dbReference>
<evidence type="ECO:0000256" key="9">
    <source>
        <dbReference type="ARBA" id="ARBA00022833"/>
    </source>
</evidence>
<evidence type="ECO:0000256" key="2">
    <source>
        <dbReference type="ARBA" id="ARBA00010497"/>
    </source>
</evidence>
<keyword evidence="5" id="KW-0288">FMN</keyword>
<evidence type="ECO:0000313" key="14">
    <source>
        <dbReference type="EMBL" id="RAL66830.1"/>
    </source>
</evidence>
<dbReference type="GO" id="GO:0004663">
    <property type="term" value="F:Rab geranylgeranyltransferase activity"/>
    <property type="evidence" value="ECO:0007669"/>
    <property type="project" value="TreeGrafter"/>
</dbReference>
<evidence type="ECO:0000256" key="4">
    <source>
        <dbReference type="ARBA" id="ARBA00022630"/>
    </source>
</evidence>
<dbReference type="InterPro" id="IPR004507">
    <property type="entry name" value="UbiX-like"/>
</dbReference>
<dbReference type="SUPFAM" id="SSF52507">
    <property type="entry name" value="Homo-oligomeric flavin-containing Cys decarboxylases, HFCD"/>
    <property type="match status" value="1"/>
</dbReference>
<organism evidence="14 15">
    <name type="scientific">Monilinia fructigena</name>
    <dbReference type="NCBI Taxonomy" id="38457"/>
    <lineage>
        <taxon>Eukaryota</taxon>
        <taxon>Fungi</taxon>
        <taxon>Dikarya</taxon>
        <taxon>Ascomycota</taxon>
        <taxon>Pezizomycotina</taxon>
        <taxon>Leotiomycetes</taxon>
        <taxon>Helotiales</taxon>
        <taxon>Sclerotiniaceae</taxon>
        <taxon>Monilinia</taxon>
    </lineage>
</organism>
<comment type="cofactor">
    <cofactor evidence="1">
        <name>Zn(2+)</name>
        <dbReference type="ChEBI" id="CHEBI:29105"/>
    </cofactor>
</comment>
<dbReference type="InterPro" id="IPR001330">
    <property type="entry name" value="Prenyltrans"/>
</dbReference>
<reference evidence="14 15" key="1">
    <citation type="submission" date="2018-06" db="EMBL/GenBank/DDBJ databases">
        <title>Genome Sequence of the Brown Rot Fungal Pathogen Monilinia fructigena.</title>
        <authorList>
            <person name="Landi L."/>
            <person name="De Miccolis Angelini R.M."/>
            <person name="Pollastro S."/>
            <person name="Abate D."/>
            <person name="Faretra F."/>
            <person name="Romanazzi G."/>
        </authorList>
    </citation>
    <scope>NUCLEOTIDE SEQUENCE [LARGE SCALE GENOMIC DNA]</scope>
    <source>
        <strain evidence="14 15">Mfrg269</strain>
    </source>
</reference>
<gene>
    <name evidence="14" type="ORF">DID88_007613</name>
</gene>
<dbReference type="GO" id="GO:0046872">
    <property type="term" value="F:metal ion binding"/>
    <property type="evidence" value="ECO:0007669"/>
    <property type="project" value="UniProtKB-KW"/>
</dbReference>
<keyword evidence="6" id="KW-0808">Transferase</keyword>
<accession>A0A395J2W9</accession>
<keyword evidence="8" id="KW-0677">Repeat</keyword>
<evidence type="ECO:0000256" key="11">
    <source>
        <dbReference type="ARBA" id="ARBA00032766"/>
    </source>
</evidence>
<dbReference type="Gene3D" id="1.50.10.20">
    <property type="match status" value="1"/>
</dbReference>
<dbReference type="InterPro" id="IPR008930">
    <property type="entry name" value="Terpenoid_cyclase/PrenylTrfase"/>
</dbReference>
<protein>
    <recommendedName>
        <fullName evidence="10">Geranylgeranyl transferase type II subunit beta</fullName>
    </recommendedName>
    <alternativeName>
        <fullName evidence="11">Type II protein geranyl-geranyltransferase subunit beta</fullName>
    </alternativeName>
</protein>
<dbReference type="Gene3D" id="3.40.50.1950">
    <property type="entry name" value="Flavin prenyltransferase-like"/>
    <property type="match status" value="1"/>
</dbReference>
<proteinExistence type="inferred from homology"/>
<evidence type="ECO:0000256" key="10">
    <source>
        <dbReference type="ARBA" id="ARBA00030816"/>
    </source>
</evidence>
<evidence type="ECO:0000313" key="15">
    <source>
        <dbReference type="Proteomes" id="UP000249056"/>
    </source>
</evidence>
<keyword evidence="15" id="KW-1185">Reference proteome</keyword>
<dbReference type="AlphaFoldDB" id="A0A395J2W9"/>
<evidence type="ECO:0000256" key="7">
    <source>
        <dbReference type="ARBA" id="ARBA00022723"/>
    </source>
</evidence>
<dbReference type="InterPro" id="IPR003382">
    <property type="entry name" value="Flavoprotein"/>
</dbReference>
<dbReference type="NCBIfam" id="NF004685">
    <property type="entry name" value="PRK06029.1"/>
    <property type="match status" value="1"/>
</dbReference>
<keyword evidence="3" id="KW-0637">Prenyltransferase</keyword>
<dbReference type="InterPro" id="IPR045089">
    <property type="entry name" value="PGGT1B-like"/>
</dbReference>
<dbReference type="PANTHER" id="PTHR11774">
    <property type="entry name" value="GERANYLGERANYL TRANSFERASE TYPE BETA SUBUNIT"/>
    <property type="match status" value="1"/>
</dbReference>
<evidence type="ECO:0000259" key="12">
    <source>
        <dbReference type="Pfam" id="PF00432"/>
    </source>
</evidence>
<evidence type="ECO:0000259" key="13">
    <source>
        <dbReference type="Pfam" id="PF02441"/>
    </source>
</evidence>
<feature type="domain" description="Flavoprotein" evidence="13">
    <location>
        <begin position="9"/>
        <end position="156"/>
    </location>
</feature>